<dbReference type="PANTHER" id="PTHR38455">
    <property type="entry name" value="HYPOTHETICAL CYTOSOLIC PROTEIN"/>
    <property type="match status" value="1"/>
</dbReference>
<comment type="caution">
    <text evidence="1">The sequence shown here is derived from an EMBL/GenBank/DDBJ whole genome shotgun (WGS) entry which is preliminary data.</text>
</comment>
<dbReference type="RefSeq" id="WP_002832534.1">
    <property type="nucleotide sequence ID" value="NZ_GL397067.1"/>
</dbReference>
<keyword evidence="2" id="KW-1185">Reference proteome</keyword>
<dbReference type="eggNOG" id="COG4481">
    <property type="taxonomic scope" value="Bacteria"/>
</dbReference>
<evidence type="ECO:0000313" key="1">
    <source>
        <dbReference type="EMBL" id="EFL95437.1"/>
    </source>
</evidence>
<dbReference type="Proteomes" id="UP000004470">
    <property type="component" value="Unassembled WGS sequence"/>
</dbReference>
<proteinExistence type="predicted"/>
<dbReference type="Pfam" id="PF06107">
    <property type="entry name" value="DUF951"/>
    <property type="match status" value="1"/>
</dbReference>
<name>E0NGX7_PEDAC</name>
<reference evidence="1" key="1">
    <citation type="submission" date="2010-07" db="EMBL/GenBank/DDBJ databases">
        <authorList>
            <person name="Muzny D."/>
            <person name="Qin X."/>
            <person name="Deng J."/>
            <person name="Jiang H."/>
            <person name="Liu Y."/>
            <person name="Qu J."/>
            <person name="Song X.-Z."/>
            <person name="Zhang L."/>
            <person name="Thornton R."/>
            <person name="Coyle M."/>
            <person name="Francisco L."/>
            <person name="Jackson L."/>
            <person name="Javaid M."/>
            <person name="Korchina V."/>
            <person name="Kovar C."/>
            <person name="Mata R."/>
            <person name="Mathew T."/>
            <person name="Ngo R."/>
            <person name="Nguyen L."/>
            <person name="Nguyen N."/>
            <person name="Okwuonu G."/>
            <person name="Ongeri F."/>
            <person name="Pham C."/>
            <person name="Simmons D."/>
            <person name="Wilczek-Boney K."/>
            <person name="Hale W."/>
            <person name="Jakkamsetti A."/>
            <person name="Pham P."/>
            <person name="Ruth R."/>
            <person name="San Lucas F."/>
            <person name="Warren J."/>
            <person name="Zhang J."/>
            <person name="Zhao Z."/>
            <person name="Zhou C."/>
            <person name="Zhu D."/>
            <person name="Lee S."/>
            <person name="Bess C."/>
            <person name="Blankenburg K."/>
            <person name="Forbes L."/>
            <person name="Fu Q."/>
            <person name="Gubbala S."/>
            <person name="Hirani K."/>
            <person name="Jayaseelan J.C."/>
            <person name="Lara F."/>
            <person name="Munidasa M."/>
            <person name="Palculict T."/>
            <person name="Patil S."/>
            <person name="Pu L.-L."/>
            <person name="Saada N."/>
            <person name="Tang L."/>
            <person name="Weissenberger G."/>
            <person name="Zhu Y."/>
            <person name="Hemphill L."/>
            <person name="Shang Y."/>
            <person name="Youmans B."/>
            <person name="Ayvaz T."/>
            <person name="Ross M."/>
            <person name="Santibanez J."/>
            <person name="Aqrawi P."/>
            <person name="Gross S."/>
            <person name="Joshi V."/>
            <person name="Fowler G."/>
            <person name="Nazareth L."/>
            <person name="Reid J."/>
            <person name="Worley K."/>
            <person name="Petrosino J."/>
            <person name="Highlander S."/>
            <person name="Gibbs R."/>
        </authorList>
    </citation>
    <scope>NUCLEOTIDE SEQUENCE [LARGE SCALE GENOMIC DNA]</scope>
    <source>
        <strain evidence="1">DSM 20284</strain>
    </source>
</reference>
<protein>
    <recommendedName>
        <fullName evidence="3">DUF951 domain-containing protein</fullName>
    </recommendedName>
</protein>
<dbReference type="PANTHER" id="PTHR38455:SF1">
    <property type="entry name" value="DUF951 DOMAIN-CONTAINING PROTEIN"/>
    <property type="match status" value="1"/>
</dbReference>
<evidence type="ECO:0000313" key="2">
    <source>
        <dbReference type="Proteomes" id="UP000004470"/>
    </source>
</evidence>
<dbReference type="InterPro" id="IPR009296">
    <property type="entry name" value="DUF951"/>
</dbReference>
<dbReference type="HOGENOM" id="CLU_180138_0_2_9"/>
<organism evidence="1 2">
    <name type="scientific">Pediococcus acidilactici DSM 20284</name>
    <dbReference type="NCBI Taxonomy" id="862514"/>
    <lineage>
        <taxon>Bacteria</taxon>
        <taxon>Bacillati</taxon>
        <taxon>Bacillota</taxon>
        <taxon>Bacilli</taxon>
        <taxon>Lactobacillales</taxon>
        <taxon>Lactobacillaceae</taxon>
        <taxon>Pediococcus</taxon>
        <taxon>Pediococcus acidilactici group</taxon>
    </lineage>
</organism>
<dbReference type="AlphaFoldDB" id="E0NGX7"/>
<sequence>MEYKLHDIVEMKKNHPCGTNQFEIIRLGMDIKIKCCKCGHIVMLKRREFERKLKKILASATESK</sequence>
<dbReference type="EMBL" id="AEEG01000004">
    <property type="protein sequence ID" value="EFL95437.1"/>
    <property type="molecule type" value="Genomic_DNA"/>
</dbReference>
<accession>E0NGX7</accession>
<gene>
    <name evidence="1" type="ORF">HMPREF0623_1174</name>
</gene>
<dbReference type="PIRSF" id="PIRSF037263">
    <property type="entry name" value="DUF951_bac"/>
    <property type="match status" value="1"/>
</dbReference>
<evidence type="ECO:0008006" key="3">
    <source>
        <dbReference type="Google" id="ProtNLM"/>
    </source>
</evidence>